<protein>
    <submittedName>
        <fullName evidence="10">Branched-chain amino acid ABC transporter permease</fullName>
    </submittedName>
</protein>
<keyword evidence="7 9" id="KW-0472">Membrane</keyword>
<proteinExistence type="inferred from homology"/>
<keyword evidence="6 9" id="KW-1133">Transmembrane helix</keyword>
<evidence type="ECO:0000256" key="2">
    <source>
        <dbReference type="ARBA" id="ARBA00022448"/>
    </source>
</evidence>
<keyword evidence="4 9" id="KW-0812">Transmembrane</keyword>
<evidence type="ECO:0000256" key="4">
    <source>
        <dbReference type="ARBA" id="ARBA00022692"/>
    </source>
</evidence>
<dbReference type="RefSeq" id="WP_320510608.1">
    <property type="nucleotide sequence ID" value="NZ_JAXCLW010000011.1"/>
</dbReference>
<gene>
    <name evidence="10" type="ORF">SMD27_22025</name>
</gene>
<accession>A0ABU5EH14</accession>
<dbReference type="Proteomes" id="UP001279642">
    <property type="component" value="Unassembled WGS sequence"/>
</dbReference>
<keyword evidence="5" id="KW-0029">Amino-acid transport</keyword>
<evidence type="ECO:0000256" key="8">
    <source>
        <dbReference type="ARBA" id="ARBA00037998"/>
    </source>
</evidence>
<sequence length="292" mass="30428">MAVVVQILATGLTLGAMYALAAIGLSLVWGTLGMLNMAHGALMTIGAYLCFCAIAMLGLPLILGLPVALIGGAVLGAVIYELCARFLLRRPQFENAVMIATFGIGIALENSILKLFGAYPTPQPLAVAGDFVIATVHIPYQNLLIFCLALVLMALVAGLLDYTRMGRAIRATAQNRDAAQLMGVPVTRVYRQVLGIAGALAAAAGVLISSQSTLSPSMGGDPMLKAFIICVVAGLGNVRGAAAAAIVLGVIEAAAQYLFGVRFGFATLLIIVIAALIWRPYGVFGRRQVVRL</sequence>
<organism evidence="10 11">
    <name type="scientific">Dongia soli</name>
    <dbReference type="NCBI Taxonomy" id="600628"/>
    <lineage>
        <taxon>Bacteria</taxon>
        <taxon>Pseudomonadati</taxon>
        <taxon>Pseudomonadota</taxon>
        <taxon>Alphaproteobacteria</taxon>
        <taxon>Rhodospirillales</taxon>
        <taxon>Dongiaceae</taxon>
        <taxon>Dongia</taxon>
    </lineage>
</organism>
<feature type="transmembrane region" description="Helical" evidence="9">
    <location>
        <begin position="6"/>
        <end position="29"/>
    </location>
</feature>
<name>A0ABU5EH14_9PROT</name>
<dbReference type="EMBL" id="JAXCLW010000011">
    <property type="protein sequence ID" value="MDY0885533.1"/>
    <property type="molecule type" value="Genomic_DNA"/>
</dbReference>
<keyword evidence="2" id="KW-0813">Transport</keyword>
<keyword evidence="11" id="KW-1185">Reference proteome</keyword>
<keyword evidence="3" id="KW-1003">Cell membrane</keyword>
<evidence type="ECO:0000256" key="5">
    <source>
        <dbReference type="ARBA" id="ARBA00022970"/>
    </source>
</evidence>
<reference evidence="10 11" key="1">
    <citation type="journal article" date="2016" name="Antonie Van Leeuwenhoek">
        <title>Dongia soli sp. nov., isolated from soil from Dokdo, Korea.</title>
        <authorList>
            <person name="Kim D.U."/>
            <person name="Lee H."/>
            <person name="Kim H."/>
            <person name="Kim S.G."/>
            <person name="Ka J.O."/>
        </authorList>
    </citation>
    <scope>NUCLEOTIDE SEQUENCE [LARGE SCALE GENOMIC DNA]</scope>
    <source>
        <strain evidence="10 11">D78</strain>
    </source>
</reference>
<dbReference type="PANTHER" id="PTHR11795">
    <property type="entry name" value="BRANCHED-CHAIN AMINO ACID TRANSPORT SYSTEM PERMEASE PROTEIN LIVH"/>
    <property type="match status" value="1"/>
</dbReference>
<feature type="transmembrane region" description="Helical" evidence="9">
    <location>
        <begin position="257"/>
        <end position="278"/>
    </location>
</feature>
<dbReference type="CDD" id="cd06582">
    <property type="entry name" value="TM_PBP1_LivH_like"/>
    <property type="match status" value="1"/>
</dbReference>
<evidence type="ECO:0000313" key="10">
    <source>
        <dbReference type="EMBL" id="MDY0885533.1"/>
    </source>
</evidence>
<feature type="transmembrane region" description="Helical" evidence="9">
    <location>
        <begin position="139"/>
        <end position="160"/>
    </location>
</feature>
<evidence type="ECO:0000256" key="9">
    <source>
        <dbReference type="SAM" id="Phobius"/>
    </source>
</evidence>
<feature type="transmembrane region" description="Helical" evidence="9">
    <location>
        <begin position="95"/>
        <end position="119"/>
    </location>
</feature>
<dbReference type="InterPro" id="IPR052157">
    <property type="entry name" value="BCAA_transport_permease"/>
</dbReference>
<dbReference type="Pfam" id="PF02653">
    <property type="entry name" value="BPD_transp_2"/>
    <property type="match status" value="1"/>
</dbReference>
<feature type="transmembrane region" description="Helical" evidence="9">
    <location>
        <begin position="41"/>
        <end position="63"/>
    </location>
</feature>
<evidence type="ECO:0000313" key="11">
    <source>
        <dbReference type="Proteomes" id="UP001279642"/>
    </source>
</evidence>
<evidence type="ECO:0000256" key="3">
    <source>
        <dbReference type="ARBA" id="ARBA00022475"/>
    </source>
</evidence>
<evidence type="ECO:0000256" key="6">
    <source>
        <dbReference type="ARBA" id="ARBA00022989"/>
    </source>
</evidence>
<feature type="transmembrane region" description="Helical" evidence="9">
    <location>
        <begin position="226"/>
        <end position="251"/>
    </location>
</feature>
<comment type="similarity">
    <text evidence="8">Belongs to the binding-protein-dependent transport system permease family. LivHM subfamily.</text>
</comment>
<evidence type="ECO:0000256" key="1">
    <source>
        <dbReference type="ARBA" id="ARBA00004651"/>
    </source>
</evidence>
<dbReference type="InterPro" id="IPR001851">
    <property type="entry name" value="ABC_transp_permease"/>
</dbReference>
<comment type="subcellular location">
    <subcellularLocation>
        <location evidence="1">Cell membrane</location>
        <topology evidence="1">Multi-pass membrane protein</topology>
    </subcellularLocation>
</comment>
<dbReference type="PANTHER" id="PTHR11795:SF447">
    <property type="entry name" value="ABC TRANSPORTER PERMEASE PROTEIN"/>
    <property type="match status" value="1"/>
</dbReference>
<comment type="caution">
    <text evidence="10">The sequence shown here is derived from an EMBL/GenBank/DDBJ whole genome shotgun (WGS) entry which is preliminary data.</text>
</comment>
<evidence type="ECO:0000256" key="7">
    <source>
        <dbReference type="ARBA" id="ARBA00023136"/>
    </source>
</evidence>